<gene>
    <name evidence="2" type="ORF">LCGC14_0362960</name>
</gene>
<protein>
    <recommendedName>
        <fullName evidence="1">Helix-turn-helix domain-containing protein</fullName>
    </recommendedName>
</protein>
<organism evidence="2">
    <name type="scientific">marine sediment metagenome</name>
    <dbReference type="NCBI Taxonomy" id="412755"/>
    <lineage>
        <taxon>unclassified sequences</taxon>
        <taxon>metagenomes</taxon>
        <taxon>ecological metagenomes</taxon>
    </lineage>
</organism>
<dbReference type="AlphaFoldDB" id="A0A0F9TDF1"/>
<name>A0A0F9TDF1_9ZZZZ</name>
<reference evidence="2" key="1">
    <citation type="journal article" date="2015" name="Nature">
        <title>Complex archaea that bridge the gap between prokaryotes and eukaryotes.</title>
        <authorList>
            <person name="Spang A."/>
            <person name="Saw J.H."/>
            <person name="Jorgensen S.L."/>
            <person name="Zaremba-Niedzwiedzka K."/>
            <person name="Martijn J."/>
            <person name="Lind A.E."/>
            <person name="van Eijk R."/>
            <person name="Schleper C."/>
            <person name="Guy L."/>
            <person name="Ettema T.J."/>
        </authorList>
    </citation>
    <scope>NUCLEOTIDE SEQUENCE</scope>
</reference>
<dbReference type="SUPFAM" id="SSF46955">
    <property type="entry name" value="Putative DNA-binding domain"/>
    <property type="match status" value="1"/>
</dbReference>
<dbReference type="InterPro" id="IPR010093">
    <property type="entry name" value="SinI_DNA-bd"/>
</dbReference>
<dbReference type="InterPro" id="IPR009061">
    <property type="entry name" value="DNA-bd_dom_put_sf"/>
</dbReference>
<dbReference type="Gene3D" id="1.10.238.160">
    <property type="match status" value="1"/>
</dbReference>
<dbReference type="GO" id="GO:0003677">
    <property type="term" value="F:DNA binding"/>
    <property type="evidence" value="ECO:0007669"/>
    <property type="project" value="InterPro"/>
</dbReference>
<feature type="domain" description="Helix-turn-helix" evidence="1">
    <location>
        <begin position="2"/>
        <end position="49"/>
    </location>
</feature>
<dbReference type="NCBIfam" id="TIGR01764">
    <property type="entry name" value="excise"/>
    <property type="match status" value="1"/>
</dbReference>
<proteinExistence type="predicted"/>
<evidence type="ECO:0000313" key="2">
    <source>
        <dbReference type="EMBL" id="KKN77204.1"/>
    </source>
</evidence>
<sequence>MYLSVKEIAKRYAVSRATIWRWVSDGHLPKPHKIGPATTRWLLADLEAFEPKSHTG</sequence>
<evidence type="ECO:0000259" key="1">
    <source>
        <dbReference type="Pfam" id="PF12728"/>
    </source>
</evidence>
<comment type="caution">
    <text evidence="2">The sequence shown here is derived from an EMBL/GenBank/DDBJ whole genome shotgun (WGS) entry which is preliminary data.</text>
</comment>
<dbReference type="Pfam" id="PF12728">
    <property type="entry name" value="HTH_17"/>
    <property type="match status" value="1"/>
</dbReference>
<dbReference type="InterPro" id="IPR041657">
    <property type="entry name" value="HTH_17"/>
</dbReference>
<accession>A0A0F9TDF1</accession>
<dbReference type="EMBL" id="LAZR01000283">
    <property type="protein sequence ID" value="KKN77204.1"/>
    <property type="molecule type" value="Genomic_DNA"/>
</dbReference>